<comment type="caution">
    <text evidence="1">The sequence shown here is derived from an EMBL/GenBank/DDBJ whole genome shotgun (WGS) entry which is preliminary data.</text>
</comment>
<evidence type="ECO:0000313" key="1">
    <source>
        <dbReference type="EMBL" id="MCU9614537.1"/>
    </source>
</evidence>
<reference evidence="1" key="1">
    <citation type="submission" date="2022-10" db="EMBL/GenBank/DDBJ databases">
        <title>Description of Fervidibacillus gen. nov. in the family Fervidibacillaceae fam. nov. with two species, Fervidibacillus albus sp. nov., and Fervidibacillus halotolerans sp. nov., isolated from tidal flat sediments.</title>
        <authorList>
            <person name="Kwon K.K."/>
            <person name="Yang S.-H."/>
        </authorList>
    </citation>
    <scope>NUCLEOTIDE SEQUENCE</scope>
    <source>
        <strain evidence="1">JCM 19140</strain>
    </source>
</reference>
<dbReference type="Proteomes" id="UP001209318">
    <property type="component" value="Unassembled WGS sequence"/>
</dbReference>
<dbReference type="RefSeq" id="WP_263073831.1">
    <property type="nucleotide sequence ID" value="NZ_JAOUSF010000004.1"/>
</dbReference>
<dbReference type="EMBL" id="JAOUSF010000004">
    <property type="protein sequence ID" value="MCU9614537.1"/>
    <property type="molecule type" value="Genomic_DNA"/>
</dbReference>
<organism evidence="1 2">
    <name type="scientific">Perspicuibacillus lycopersici</name>
    <dbReference type="NCBI Taxonomy" id="1325689"/>
    <lineage>
        <taxon>Bacteria</taxon>
        <taxon>Bacillati</taxon>
        <taxon>Bacillota</taxon>
        <taxon>Bacilli</taxon>
        <taxon>Bacillales</taxon>
        <taxon>Bacillaceae</taxon>
        <taxon>Perspicuibacillus</taxon>
    </lineage>
</organism>
<evidence type="ECO:0000313" key="2">
    <source>
        <dbReference type="Proteomes" id="UP001209318"/>
    </source>
</evidence>
<gene>
    <name evidence="1" type="ORF">OEV98_13415</name>
</gene>
<accession>A0AAE3IUP5</accession>
<protein>
    <submittedName>
        <fullName evidence="1">Uncharacterized protein</fullName>
    </submittedName>
</protein>
<name>A0AAE3IUP5_9BACI</name>
<dbReference type="AlphaFoldDB" id="A0AAE3IUP5"/>
<proteinExistence type="predicted"/>
<keyword evidence="2" id="KW-1185">Reference proteome</keyword>
<sequence length="80" mass="9201">MGRNNRRTRAVVDIDDLIIRADNIVVVGDRNSPVRNGRVAGIQDDDDMENVEVKRHNYYQDGVLGISEEIHYYGPNRIDF</sequence>